<dbReference type="Pfam" id="PF00293">
    <property type="entry name" value="NUDIX"/>
    <property type="match status" value="1"/>
</dbReference>
<dbReference type="PROSITE" id="PS00893">
    <property type="entry name" value="NUDIX_BOX"/>
    <property type="match status" value="1"/>
</dbReference>
<protein>
    <submittedName>
        <fullName evidence="4">8-oxo-dGTP diphosphatase</fullName>
    </submittedName>
</protein>
<dbReference type="PROSITE" id="PS51462">
    <property type="entry name" value="NUDIX"/>
    <property type="match status" value="1"/>
</dbReference>
<dbReference type="PANTHER" id="PTHR43046:SF14">
    <property type="entry name" value="MUTT_NUDIX FAMILY PROTEIN"/>
    <property type="match status" value="1"/>
</dbReference>
<keyword evidence="2" id="KW-0378">Hydrolase</keyword>
<evidence type="ECO:0000256" key="1">
    <source>
        <dbReference type="ARBA" id="ARBA00001946"/>
    </source>
</evidence>
<sequence>MTTATQDPSGFDGAKVALFLGRRLLLIQRNDRPDIPWPGQWDFPGGRREGAETPFQTVQRETREEVGLTLTPADVIWQHRSLRGDGAIVWFFVARLPAGSCVTFGDEGQGWQLTDTTTALHMTDLIGTLQQRLALWIAGQAACDPAYAGLSN</sequence>
<dbReference type="Gene3D" id="3.90.79.10">
    <property type="entry name" value="Nucleoside Triphosphate Pyrophosphohydrolase"/>
    <property type="match status" value="1"/>
</dbReference>
<evidence type="ECO:0000313" key="5">
    <source>
        <dbReference type="Proteomes" id="UP000199585"/>
    </source>
</evidence>
<gene>
    <name evidence="4" type="ORF">SAMN04488003_102158</name>
</gene>
<dbReference type="AlphaFoldDB" id="A0A1H7ZVM7"/>
<comment type="cofactor">
    <cofactor evidence="1">
        <name>Mg(2+)</name>
        <dbReference type="ChEBI" id="CHEBI:18420"/>
    </cofactor>
</comment>
<dbReference type="STRING" id="245187.SAMN04488003_102158"/>
<name>A0A1H7ZVM7_9RHOB</name>
<feature type="domain" description="Nudix hydrolase" evidence="3">
    <location>
        <begin position="9"/>
        <end position="133"/>
    </location>
</feature>
<dbReference type="GO" id="GO:0016787">
    <property type="term" value="F:hydrolase activity"/>
    <property type="evidence" value="ECO:0007669"/>
    <property type="project" value="UniProtKB-KW"/>
</dbReference>
<dbReference type="RefSeq" id="WP_089898630.1">
    <property type="nucleotide sequence ID" value="NZ_FOCI01000002.1"/>
</dbReference>
<keyword evidence="5" id="KW-1185">Reference proteome</keyword>
<proteinExistence type="predicted"/>
<dbReference type="InterPro" id="IPR015797">
    <property type="entry name" value="NUDIX_hydrolase-like_dom_sf"/>
</dbReference>
<evidence type="ECO:0000313" key="4">
    <source>
        <dbReference type="EMBL" id="SEM62495.1"/>
    </source>
</evidence>
<dbReference type="PANTHER" id="PTHR43046">
    <property type="entry name" value="GDP-MANNOSE MANNOSYL HYDROLASE"/>
    <property type="match status" value="1"/>
</dbReference>
<dbReference type="InterPro" id="IPR020084">
    <property type="entry name" value="NUDIX_hydrolase_CS"/>
</dbReference>
<dbReference type="Proteomes" id="UP000199585">
    <property type="component" value="Unassembled WGS sequence"/>
</dbReference>
<evidence type="ECO:0000256" key="2">
    <source>
        <dbReference type="ARBA" id="ARBA00022801"/>
    </source>
</evidence>
<accession>A0A1H7ZVM7</accession>
<dbReference type="SUPFAM" id="SSF55811">
    <property type="entry name" value="Nudix"/>
    <property type="match status" value="1"/>
</dbReference>
<dbReference type="EMBL" id="FOCI01000002">
    <property type="protein sequence ID" value="SEM62495.1"/>
    <property type="molecule type" value="Genomic_DNA"/>
</dbReference>
<organism evidence="4 5">
    <name type="scientific">Loktanella fryxellensis</name>
    <dbReference type="NCBI Taxonomy" id="245187"/>
    <lineage>
        <taxon>Bacteria</taxon>
        <taxon>Pseudomonadati</taxon>
        <taxon>Pseudomonadota</taxon>
        <taxon>Alphaproteobacteria</taxon>
        <taxon>Rhodobacterales</taxon>
        <taxon>Roseobacteraceae</taxon>
        <taxon>Loktanella</taxon>
    </lineage>
</organism>
<dbReference type="InterPro" id="IPR000086">
    <property type="entry name" value="NUDIX_hydrolase_dom"/>
</dbReference>
<dbReference type="OrthoDB" id="289720at2"/>
<evidence type="ECO:0000259" key="3">
    <source>
        <dbReference type="PROSITE" id="PS51462"/>
    </source>
</evidence>
<reference evidence="4 5" key="1">
    <citation type="submission" date="2016-10" db="EMBL/GenBank/DDBJ databases">
        <authorList>
            <person name="de Groot N.N."/>
        </authorList>
    </citation>
    <scope>NUCLEOTIDE SEQUENCE [LARGE SCALE GENOMIC DNA]</scope>
    <source>
        <strain evidence="4 5">DSM 16213</strain>
    </source>
</reference>